<dbReference type="GO" id="GO:0003924">
    <property type="term" value="F:GTPase activity"/>
    <property type="evidence" value="ECO:0007669"/>
    <property type="project" value="UniProtKB-UniRule"/>
</dbReference>
<dbReference type="PaxDb" id="665571-STHERM_c17030"/>
<keyword evidence="3" id="KW-0699">rRNA-binding</keyword>
<dbReference type="GO" id="GO:0046872">
    <property type="term" value="F:metal ion binding"/>
    <property type="evidence" value="ECO:0007669"/>
    <property type="project" value="UniProtKB-KW"/>
</dbReference>
<dbReference type="Gene3D" id="1.10.40.50">
    <property type="entry name" value="Probable gtpase engc, domain 3"/>
    <property type="match status" value="1"/>
</dbReference>
<dbReference type="GO" id="GO:0019843">
    <property type="term" value="F:rRNA binding"/>
    <property type="evidence" value="ECO:0007669"/>
    <property type="project" value="UniProtKB-KW"/>
</dbReference>
<keyword evidence="3" id="KW-0862">Zinc</keyword>
<feature type="binding site" evidence="3">
    <location>
        <begin position="130"/>
        <end position="133"/>
    </location>
    <ligand>
        <name>GTP</name>
        <dbReference type="ChEBI" id="CHEBI:37565"/>
    </ligand>
</feature>
<dbReference type="Gene3D" id="3.40.50.300">
    <property type="entry name" value="P-loop containing nucleotide triphosphate hydrolases"/>
    <property type="match status" value="1"/>
</dbReference>
<reference evidence="6 7" key="2">
    <citation type="journal article" date="2010" name="J. Bacteriol.">
        <title>Genome sequence of the polysaccharide-degrading, thermophilic anaerobe Spirochaeta thermophila DSM 6192.</title>
        <authorList>
            <person name="Angelov A."/>
            <person name="Liebl S."/>
            <person name="Ballschmiter M."/>
            <person name="Bomeke M."/>
            <person name="Lehmann R."/>
            <person name="Liesegang H."/>
            <person name="Daniel R."/>
            <person name="Liebl W."/>
        </authorList>
    </citation>
    <scope>NUCLEOTIDE SEQUENCE [LARGE SCALE GENOMIC DNA]</scope>
    <source>
        <strain evidence="7">ATCC 49972 / DSM 6192 / RI 19.B1</strain>
    </source>
</reference>
<feature type="domain" description="CP-type G" evidence="5">
    <location>
        <begin position="77"/>
        <end position="238"/>
    </location>
</feature>
<feature type="binding site" evidence="3">
    <location>
        <begin position="181"/>
        <end position="189"/>
    </location>
    <ligand>
        <name>GTP</name>
        <dbReference type="ChEBI" id="CHEBI:37565"/>
    </ligand>
</feature>
<dbReference type="GO" id="GO:0005737">
    <property type="term" value="C:cytoplasm"/>
    <property type="evidence" value="ECO:0007669"/>
    <property type="project" value="UniProtKB-SubCell"/>
</dbReference>
<reference key="1">
    <citation type="submission" date="2009-08" db="EMBL/GenBank/DDBJ databases">
        <title>The genome sequence of Spirochaeta thermophila DSM6192.</title>
        <authorList>
            <person name="Angelov A."/>
            <person name="Mientus M."/>
            <person name="Wittenberg S."/>
            <person name="Lehmann R."/>
            <person name="Liesegang H."/>
            <person name="Daniel R."/>
            <person name="Liebl W."/>
        </authorList>
    </citation>
    <scope>NUCLEOTIDE SEQUENCE</scope>
    <source>
        <strain>DSM 6192</strain>
    </source>
</reference>
<dbReference type="HOGENOM" id="CLU_033617_2_1_12"/>
<gene>
    <name evidence="6" type="primary">yjeQ</name>
    <name evidence="3" type="synonym">rsgA</name>
    <name evidence="6" type="ordered locus">STHERM_c17030</name>
</gene>
<name>E0RNP8_WINT6</name>
<comment type="cofactor">
    <cofactor evidence="3">
        <name>Zn(2+)</name>
        <dbReference type="ChEBI" id="CHEBI:29105"/>
    </cofactor>
    <text evidence="3">Binds 1 zinc ion per subunit.</text>
</comment>
<dbReference type="eggNOG" id="COG1162">
    <property type="taxonomic scope" value="Bacteria"/>
</dbReference>
<comment type="subunit">
    <text evidence="3">Monomer. Associates with 30S ribosomal subunit, binds 16S rRNA.</text>
</comment>
<keyword evidence="3" id="KW-0694">RNA-binding</keyword>
<dbReference type="AlphaFoldDB" id="E0RNP8"/>
<dbReference type="CDD" id="cd01854">
    <property type="entry name" value="YjeQ_EngC"/>
    <property type="match status" value="1"/>
</dbReference>
<comment type="subcellular location">
    <subcellularLocation>
        <location evidence="3">Cytoplasm</location>
    </subcellularLocation>
</comment>
<dbReference type="SUPFAM" id="SSF50249">
    <property type="entry name" value="Nucleic acid-binding proteins"/>
    <property type="match status" value="1"/>
</dbReference>
<dbReference type="HAMAP" id="MF_01820">
    <property type="entry name" value="GTPase_RsgA"/>
    <property type="match status" value="1"/>
</dbReference>
<keyword evidence="2 3" id="KW-0342">GTP-binding</keyword>
<keyword evidence="1 3" id="KW-0547">Nucleotide-binding</keyword>
<keyword evidence="3" id="KW-0378">Hydrolase</keyword>
<feature type="binding site" evidence="3">
    <location>
        <position position="267"/>
    </location>
    <ligand>
        <name>Zn(2+)</name>
        <dbReference type="ChEBI" id="CHEBI:29105"/>
    </ligand>
</feature>
<dbReference type="InterPro" id="IPR012340">
    <property type="entry name" value="NA-bd_OB-fold"/>
</dbReference>
<dbReference type="EMBL" id="CP001698">
    <property type="protein sequence ID" value="ADN02639.1"/>
    <property type="molecule type" value="Genomic_DNA"/>
</dbReference>
<dbReference type="PANTHER" id="PTHR32120:SF11">
    <property type="entry name" value="SMALL RIBOSOMAL SUBUNIT BIOGENESIS GTPASE RSGA 1, MITOCHONDRIAL-RELATED"/>
    <property type="match status" value="1"/>
</dbReference>
<dbReference type="Pfam" id="PF03193">
    <property type="entry name" value="RsgA_GTPase"/>
    <property type="match status" value="1"/>
</dbReference>
<feature type="binding site" evidence="3">
    <location>
        <position position="275"/>
    </location>
    <ligand>
        <name>Zn(2+)</name>
        <dbReference type="ChEBI" id="CHEBI:29105"/>
    </ligand>
</feature>
<dbReference type="SUPFAM" id="SSF52540">
    <property type="entry name" value="P-loop containing nucleoside triphosphate hydrolases"/>
    <property type="match status" value="1"/>
</dbReference>
<dbReference type="PROSITE" id="PS50936">
    <property type="entry name" value="ENGC_GTPASE"/>
    <property type="match status" value="1"/>
</dbReference>
<evidence type="ECO:0000313" key="6">
    <source>
        <dbReference type="EMBL" id="ADN02639.1"/>
    </source>
</evidence>
<dbReference type="GO" id="GO:0042274">
    <property type="term" value="P:ribosomal small subunit biogenesis"/>
    <property type="evidence" value="ECO:0007669"/>
    <property type="project" value="UniProtKB-UniRule"/>
</dbReference>
<protein>
    <recommendedName>
        <fullName evidence="3">Small ribosomal subunit biogenesis GTPase RsgA</fullName>
        <ecNumber evidence="3">3.6.1.-</ecNumber>
    </recommendedName>
</protein>
<feature type="binding site" evidence="3">
    <location>
        <position position="262"/>
    </location>
    <ligand>
        <name>Zn(2+)</name>
        <dbReference type="ChEBI" id="CHEBI:29105"/>
    </ligand>
</feature>
<evidence type="ECO:0000259" key="4">
    <source>
        <dbReference type="PROSITE" id="PS50936"/>
    </source>
</evidence>
<proteinExistence type="inferred from homology"/>
<dbReference type="EC" id="3.6.1.-" evidence="3"/>
<dbReference type="Proteomes" id="UP000001296">
    <property type="component" value="Chromosome"/>
</dbReference>
<feature type="domain" description="EngC GTPase" evidence="4">
    <location>
        <begin position="89"/>
        <end position="236"/>
    </location>
</feature>
<organism evidence="6 7">
    <name type="scientific">Winmispira thermophila (strain ATCC 49972 / DSM 6192 / RI 19.B1)</name>
    <name type="common">Spirochaeta thermophila</name>
    <dbReference type="NCBI Taxonomy" id="665571"/>
    <lineage>
        <taxon>Bacteria</taxon>
        <taxon>Pseudomonadati</taxon>
        <taxon>Spirochaetota</taxon>
        <taxon>Spirochaetia</taxon>
        <taxon>Winmispirales</taxon>
        <taxon>Winmispiraceae</taxon>
        <taxon>Winmispira</taxon>
    </lineage>
</organism>
<evidence type="ECO:0000313" key="7">
    <source>
        <dbReference type="Proteomes" id="UP000001296"/>
    </source>
</evidence>
<keyword evidence="3" id="KW-0963">Cytoplasm</keyword>
<dbReference type="InterPro" id="IPR010914">
    <property type="entry name" value="RsgA_GTPase_dom"/>
</dbReference>
<sequence length="310" mass="35133">MRRGLVLMGINNIFTVEEEGTGALYECRIKGKVLEDAVGDYNPLAPGDRVEFEENPIEEHKGSIERRLERKNAFLRYNLKRKAPQTLAANLDFLVCLMSPDQPPFRPRFIDRVLVAAELTEGCEALVLLNKKDLGVPPHVERRLSLYTEIGYHVRMISVKTGEGIPALVEFFQGKTVVLVGQSGVGKSSLLNTLVPGAGQRVGEISRKYNRGSHVTNYSRLFHARGFEVIDTPGVREFVPYGTSSRDVGWCFREFEPYAKECAYPSCQHMDEPDCAVKEAVMKGRIDPERYESYLRLREELELLEQEEYG</sequence>
<keyword evidence="3" id="KW-0479">Metal-binding</keyword>
<evidence type="ECO:0000256" key="1">
    <source>
        <dbReference type="ARBA" id="ARBA00022741"/>
    </source>
</evidence>
<dbReference type="PANTHER" id="PTHR32120">
    <property type="entry name" value="SMALL RIBOSOMAL SUBUNIT BIOGENESIS GTPASE RSGA"/>
    <property type="match status" value="1"/>
</dbReference>
<dbReference type="InterPro" id="IPR004881">
    <property type="entry name" value="Ribosome_biogen_GTPase_RsgA"/>
</dbReference>
<dbReference type="RefSeq" id="WP_013314478.1">
    <property type="nucleotide sequence ID" value="NC_014484.1"/>
</dbReference>
<accession>E0RNP8</accession>
<evidence type="ECO:0000256" key="2">
    <source>
        <dbReference type="ARBA" id="ARBA00023134"/>
    </source>
</evidence>
<feature type="binding site" evidence="3">
    <location>
        <position position="269"/>
    </location>
    <ligand>
        <name>Zn(2+)</name>
        <dbReference type="ChEBI" id="CHEBI:29105"/>
    </ligand>
</feature>
<dbReference type="InterPro" id="IPR027417">
    <property type="entry name" value="P-loop_NTPase"/>
</dbReference>
<comment type="similarity">
    <text evidence="3">Belongs to the TRAFAC class YlqF/YawG GTPase family. RsgA subfamily.</text>
</comment>
<evidence type="ECO:0000259" key="5">
    <source>
        <dbReference type="PROSITE" id="PS51721"/>
    </source>
</evidence>
<comment type="function">
    <text evidence="3">One of several proteins that assist in the late maturation steps of the functional core of the 30S ribosomal subunit. Helps release RbfA from mature subunits. May play a role in the assembly of ribosomal proteins into the subunit. Circularly permuted GTPase that catalyzes slow GTP hydrolysis, GTPase activity is stimulated by the 30S ribosomal subunit.</text>
</comment>
<dbReference type="GO" id="GO:0005525">
    <property type="term" value="F:GTP binding"/>
    <property type="evidence" value="ECO:0007669"/>
    <property type="project" value="UniProtKB-UniRule"/>
</dbReference>
<dbReference type="PROSITE" id="PS51721">
    <property type="entry name" value="G_CP"/>
    <property type="match status" value="1"/>
</dbReference>
<dbReference type="InterPro" id="IPR030378">
    <property type="entry name" value="G_CP_dom"/>
</dbReference>
<dbReference type="NCBIfam" id="TIGR00157">
    <property type="entry name" value="ribosome small subunit-dependent GTPase A"/>
    <property type="match status" value="1"/>
</dbReference>
<dbReference type="Gene3D" id="2.40.50.140">
    <property type="entry name" value="Nucleic acid-binding proteins"/>
    <property type="match status" value="1"/>
</dbReference>
<evidence type="ECO:0000256" key="3">
    <source>
        <dbReference type="HAMAP-Rule" id="MF_01820"/>
    </source>
</evidence>
<keyword evidence="3" id="KW-0690">Ribosome biogenesis</keyword>
<dbReference type="KEGG" id="sta:STHERM_c17030"/>